<dbReference type="Proteomes" id="UP000184035">
    <property type="component" value="Unassembled WGS sequence"/>
</dbReference>
<dbReference type="STRING" id="1533.SAMN05443638_11653"/>
<dbReference type="InterPro" id="IPR011033">
    <property type="entry name" value="PRC_barrel-like_sf"/>
</dbReference>
<organism evidence="2 3">
    <name type="scientific">Clostridium fallax</name>
    <dbReference type="NCBI Taxonomy" id="1533"/>
    <lineage>
        <taxon>Bacteria</taxon>
        <taxon>Bacillati</taxon>
        <taxon>Bacillota</taxon>
        <taxon>Clostridia</taxon>
        <taxon>Eubacteriales</taxon>
        <taxon>Clostridiaceae</taxon>
        <taxon>Clostridium</taxon>
    </lineage>
</organism>
<evidence type="ECO:0000259" key="1">
    <source>
        <dbReference type="Pfam" id="PF05239"/>
    </source>
</evidence>
<accession>A0A1M4X7Z9</accession>
<name>A0A1M4X7Z9_9CLOT</name>
<evidence type="ECO:0000313" key="2">
    <source>
        <dbReference type="EMBL" id="SHE89660.1"/>
    </source>
</evidence>
<dbReference type="RefSeq" id="WP_072896439.1">
    <property type="nucleotide sequence ID" value="NZ_FQVM01000016.1"/>
</dbReference>
<dbReference type="EMBL" id="FQVM01000016">
    <property type="protein sequence ID" value="SHE89660.1"/>
    <property type="molecule type" value="Genomic_DNA"/>
</dbReference>
<keyword evidence="3" id="KW-1185">Reference proteome</keyword>
<dbReference type="OrthoDB" id="1716342at2"/>
<protein>
    <submittedName>
        <fullName evidence="2">Uncharacterized protein YrrD, contains PRC-barrel domain</fullName>
    </submittedName>
</protein>
<reference evidence="2 3" key="1">
    <citation type="submission" date="2016-11" db="EMBL/GenBank/DDBJ databases">
        <authorList>
            <person name="Jaros S."/>
            <person name="Januszkiewicz K."/>
            <person name="Wedrychowicz H."/>
        </authorList>
    </citation>
    <scope>NUCLEOTIDE SEQUENCE [LARGE SCALE GENOMIC DNA]</scope>
    <source>
        <strain evidence="2 3">DSM 2631</strain>
    </source>
</reference>
<dbReference type="Pfam" id="PF05239">
    <property type="entry name" value="PRC"/>
    <property type="match status" value="2"/>
</dbReference>
<dbReference type="Gene3D" id="2.30.30.240">
    <property type="entry name" value="PRC-barrel domain"/>
    <property type="match status" value="2"/>
</dbReference>
<sequence length="157" mass="17737">MHRVNDFHMIRVLNVKGEKIGEIKDVEIDYFKEIITGFKISSKGFSKKNFIDAKDILSINKVIIAKEAKKHEGLNFEKIKDMEVLNKNGVIIGIVEDLLIDIENFKIKGLIISSGLINKFLKGKEVLLLGETILGEKSILYFGNSKINLAAMPHRVL</sequence>
<dbReference type="AlphaFoldDB" id="A0A1M4X7Z9"/>
<gene>
    <name evidence="2" type="ORF">SAMN05443638_11653</name>
</gene>
<feature type="domain" description="PRC-barrel" evidence="1">
    <location>
        <begin position="76"/>
        <end position="127"/>
    </location>
</feature>
<feature type="domain" description="PRC-barrel" evidence="1">
    <location>
        <begin position="11"/>
        <end position="70"/>
    </location>
</feature>
<dbReference type="SUPFAM" id="SSF50346">
    <property type="entry name" value="PRC-barrel domain"/>
    <property type="match status" value="2"/>
</dbReference>
<proteinExistence type="predicted"/>
<evidence type="ECO:0000313" key="3">
    <source>
        <dbReference type="Proteomes" id="UP000184035"/>
    </source>
</evidence>
<dbReference type="InterPro" id="IPR027275">
    <property type="entry name" value="PRC-brl_dom"/>
</dbReference>